<evidence type="ECO:0000313" key="3">
    <source>
        <dbReference type="Proteomes" id="UP001175227"/>
    </source>
</evidence>
<keyword evidence="1" id="KW-0732">Signal</keyword>
<name>A0AA39NUQ4_9AGAR</name>
<reference evidence="2" key="1">
    <citation type="submission" date="2023-06" db="EMBL/GenBank/DDBJ databases">
        <authorList>
            <consortium name="Lawrence Berkeley National Laboratory"/>
            <person name="Ahrendt S."/>
            <person name="Sahu N."/>
            <person name="Indic B."/>
            <person name="Wong-Bajracharya J."/>
            <person name="Merenyi Z."/>
            <person name="Ke H.-M."/>
            <person name="Monk M."/>
            <person name="Kocsube S."/>
            <person name="Drula E."/>
            <person name="Lipzen A."/>
            <person name="Balint B."/>
            <person name="Henrissat B."/>
            <person name="Andreopoulos B."/>
            <person name="Martin F.M."/>
            <person name="Harder C.B."/>
            <person name="Rigling D."/>
            <person name="Ford K.L."/>
            <person name="Foster G.D."/>
            <person name="Pangilinan J."/>
            <person name="Papanicolaou A."/>
            <person name="Barry K."/>
            <person name="LaButti K."/>
            <person name="Viragh M."/>
            <person name="Koriabine M."/>
            <person name="Yan M."/>
            <person name="Riley R."/>
            <person name="Champramary S."/>
            <person name="Plett K.L."/>
            <person name="Tsai I.J."/>
            <person name="Slot J."/>
            <person name="Sipos G."/>
            <person name="Plett J."/>
            <person name="Nagy L.G."/>
            <person name="Grigoriev I.V."/>
        </authorList>
    </citation>
    <scope>NUCLEOTIDE SEQUENCE</scope>
    <source>
        <strain evidence="2">ICMP 16352</strain>
    </source>
</reference>
<feature type="signal peptide" evidence="1">
    <location>
        <begin position="1"/>
        <end position="18"/>
    </location>
</feature>
<proteinExistence type="predicted"/>
<keyword evidence="3" id="KW-1185">Reference proteome</keyword>
<sequence length="93" mass="10171">MAFHSASLVTVAFLLAISQDQRQGTIDHVGDRLVYNGVVNLDGFERLGALANSQIDGAFITANKINPKTRQRGPRVLSPQVKIQITMFLSFQG</sequence>
<dbReference type="Proteomes" id="UP001175227">
    <property type="component" value="Unassembled WGS sequence"/>
</dbReference>
<dbReference type="EMBL" id="JAUEPR010000042">
    <property type="protein sequence ID" value="KAK0472231.1"/>
    <property type="molecule type" value="Genomic_DNA"/>
</dbReference>
<comment type="caution">
    <text evidence="2">The sequence shown here is derived from an EMBL/GenBank/DDBJ whole genome shotgun (WGS) entry which is preliminary data.</text>
</comment>
<organism evidence="2 3">
    <name type="scientific">Armillaria novae-zelandiae</name>
    <dbReference type="NCBI Taxonomy" id="153914"/>
    <lineage>
        <taxon>Eukaryota</taxon>
        <taxon>Fungi</taxon>
        <taxon>Dikarya</taxon>
        <taxon>Basidiomycota</taxon>
        <taxon>Agaricomycotina</taxon>
        <taxon>Agaricomycetes</taxon>
        <taxon>Agaricomycetidae</taxon>
        <taxon>Agaricales</taxon>
        <taxon>Marasmiineae</taxon>
        <taxon>Physalacriaceae</taxon>
        <taxon>Armillaria</taxon>
    </lineage>
</organism>
<gene>
    <name evidence="2" type="ORF">IW261DRAFT_1508590</name>
</gene>
<evidence type="ECO:0000313" key="2">
    <source>
        <dbReference type="EMBL" id="KAK0472231.1"/>
    </source>
</evidence>
<accession>A0AA39NUQ4</accession>
<feature type="chain" id="PRO_5041386250" evidence="1">
    <location>
        <begin position="19"/>
        <end position="93"/>
    </location>
</feature>
<dbReference type="AlphaFoldDB" id="A0AA39NUQ4"/>
<evidence type="ECO:0000256" key="1">
    <source>
        <dbReference type="SAM" id="SignalP"/>
    </source>
</evidence>
<protein>
    <submittedName>
        <fullName evidence="2">Uncharacterized protein</fullName>
    </submittedName>
</protein>